<name>A0ACB8C5D1_DERSI</name>
<comment type="caution">
    <text evidence="1">The sequence shown here is derived from an EMBL/GenBank/DDBJ whole genome shotgun (WGS) entry which is preliminary data.</text>
</comment>
<proteinExistence type="predicted"/>
<dbReference type="Proteomes" id="UP000821865">
    <property type="component" value="Chromosome 9"/>
</dbReference>
<accession>A0ACB8C5D1</accession>
<sequence length="446" mass="47447">MCCGAWREGGGKGDAEACGDARYHGERTHSITHAQARKREASAGGSVGGGEDALLLCQQPRSSLAGTVSYLHTALTFMRRAGVHLHVCLRLRAPHRSMYATLEAIERAMRESSSASAGTCAGGSAPVGAGGPCASGSAFSAPGVLSYAAALRSGLPLGAGAASGTTGGAAEESARPVQEHVVFLTPTSQTDRPARDVVPLLKTNIDPAAKDIKDISLHYTRYGVTVFSNKKTSVNNMTGAIADNSVTRSALLVRVGEKRQPHMKFSGVDPDIAPQDFLERVSQRNPDLDLDLEKSKVRVTFRERAGWTTVRASEDLHVPTCTFCASYGHGRSTCPVRDDSTKAQVCMRCEGQHLASTCRVRMGDAEVCCVECRRAGLPLSNAEGDGGADSSAHQLWHIGAARGPRGRGRVRQLFKMTTWAKVRCGLRARGRARQVLRRVAGGRRKG</sequence>
<evidence type="ECO:0000313" key="1">
    <source>
        <dbReference type="EMBL" id="KAH7934015.1"/>
    </source>
</evidence>
<protein>
    <submittedName>
        <fullName evidence="1">Uncharacterized protein</fullName>
    </submittedName>
</protein>
<reference evidence="1" key="1">
    <citation type="submission" date="2020-05" db="EMBL/GenBank/DDBJ databases">
        <title>Large-scale comparative analyses of tick genomes elucidate their genetic diversity and vector capacities.</title>
        <authorList>
            <person name="Jia N."/>
            <person name="Wang J."/>
            <person name="Shi W."/>
            <person name="Du L."/>
            <person name="Sun Y."/>
            <person name="Zhan W."/>
            <person name="Jiang J."/>
            <person name="Wang Q."/>
            <person name="Zhang B."/>
            <person name="Ji P."/>
            <person name="Sakyi L.B."/>
            <person name="Cui X."/>
            <person name="Yuan T."/>
            <person name="Jiang B."/>
            <person name="Yang W."/>
            <person name="Lam T.T.-Y."/>
            <person name="Chang Q."/>
            <person name="Ding S."/>
            <person name="Wang X."/>
            <person name="Zhu J."/>
            <person name="Ruan X."/>
            <person name="Zhao L."/>
            <person name="Wei J."/>
            <person name="Que T."/>
            <person name="Du C."/>
            <person name="Cheng J."/>
            <person name="Dai P."/>
            <person name="Han X."/>
            <person name="Huang E."/>
            <person name="Gao Y."/>
            <person name="Liu J."/>
            <person name="Shao H."/>
            <person name="Ye R."/>
            <person name="Li L."/>
            <person name="Wei W."/>
            <person name="Wang X."/>
            <person name="Wang C."/>
            <person name="Yang T."/>
            <person name="Huo Q."/>
            <person name="Li W."/>
            <person name="Guo W."/>
            <person name="Chen H."/>
            <person name="Zhou L."/>
            <person name="Ni X."/>
            <person name="Tian J."/>
            <person name="Zhou Y."/>
            <person name="Sheng Y."/>
            <person name="Liu T."/>
            <person name="Pan Y."/>
            <person name="Xia L."/>
            <person name="Li J."/>
            <person name="Zhao F."/>
            <person name="Cao W."/>
        </authorList>
    </citation>
    <scope>NUCLEOTIDE SEQUENCE</scope>
    <source>
        <strain evidence="1">Dsil-2018</strain>
    </source>
</reference>
<dbReference type="EMBL" id="CM023478">
    <property type="protein sequence ID" value="KAH7934015.1"/>
    <property type="molecule type" value="Genomic_DNA"/>
</dbReference>
<organism evidence="1 2">
    <name type="scientific">Dermacentor silvarum</name>
    <name type="common">Tick</name>
    <dbReference type="NCBI Taxonomy" id="543639"/>
    <lineage>
        <taxon>Eukaryota</taxon>
        <taxon>Metazoa</taxon>
        <taxon>Ecdysozoa</taxon>
        <taxon>Arthropoda</taxon>
        <taxon>Chelicerata</taxon>
        <taxon>Arachnida</taxon>
        <taxon>Acari</taxon>
        <taxon>Parasitiformes</taxon>
        <taxon>Ixodida</taxon>
        <taxon>Ixodoidea</taxon>
        <taxon>Ixodidae</taxon>
        <taxon>Rhipicephalinae</taxon>
        <taxon>Dermacentor</taxon>
    </lineage>
</organism>
<gene>
    <name evidence="1" type="ORF">HPB49_020429</name>
</gene>
<keyword evidence="2" id="KW-1185">Reference proteome</keyword>
<evidence type="ECO:0000313" key="2">
    <source>
        <dbReference type="Proteomes" id="UP000821865"/>
    </source>
</evidence>